<dbReference type="RefSeq" id="XP_022334003.1">
    <property type="nucleotide sequence ID" value="XM_022478295.1"/>
</dbReference>
<gene>
    <name evidence="3 4" type="primary">LOC111130984</name>
</gene>
<dbReference type="OrthoDB" id="6132514at2759"/>
<name>A0A8B8E2J4_CRAVI</name>
<keyword evidence="2" id="KW-1185">Reference proteome</keyword>
<dbReference type="AlphaFoldDB" id="A0A8B8E2J4"/>
<feature type="signal peptide" evidence="1">
    <location>
        <begin position="1"/>
        <end position="22"/>
    </location>
</feature>
<evidence type="ECO:0000313" key="3">
    <source>
        <dbReference type="RefSeq" id="XP_022334002.1"/>
    </source>
</evidence>
<evidence type="ECO:0000313" key="4">
    <source>
        <dbReference type="RefSeq" id="XP_022334003.1"/>
    </source>
</evidence>
<organism evidence="2 4">
    <name type="scientific">Crassostrea virginica</name>
    <name type="common">Eastern oyster</name>
    <dbReference type="NCBI Taxonomy" id="6565"/>
    <lineage>
        <taxon>Eukaryota</taxon>
        <taxon>Metazoa</taxon>
        <taxon>Spiralia</taxon>
        <taxon>Lophotrochozoa</taxon>
        <taxon>Mollusca</taxon>
        <taxon>Bivalvia</taxon>
        <taxon>Autobranchia</taxon>
        <taxon>Pteriomorphia</taxon>
        <taxon>Ostreida</taxon>
        <taxon>Ostreoidea</taxon>
        <taxon>Ostreidae</taxon>
        <taxon>Crassostrea</taxon>
    </lineage>
</organism>
<proteinExistence type="predicted"/>
<accession>A0A8B8E2J4</accession>
<feature type="chain" id="PRO_5044666382" evidence="1">
    <location>
        <begin position="23"/>
        <end position="260"/>
    </location>
</feature>
<keyword evidence="1" id="KW-0732">Signal</keyword>
<evidence type="ECO:0000256" key="1">
    <source>
        <dbReference type="SAM" id="SignalP"/>
    </source>
</evidence>
<protein>
    <submittedName>
        <fullName evidence="3 4">Uncharacterized protein LOC111130984</fullName>
    </submittedName>
</protein>
<reference evidence="3 4" key="1">
    <citation type="submission" date="2025-04" db="UniProtKB">
        <authorList>
            <consortium name="RefSeq"/>
        </authorList>
    </citation>
    <scope>IDENTIFICATION</scope>
    <source>
        <tissue evidence="3 4">Whole sample</tissue>
    </source>
</reference>
<sequence>MDIRSLLVVCLLGCAWIGSSSSQRPGKRPRQKFNDRKFMRKVEKRMKYGRPVFPPQAMAMMKRGWGKENIYNKVNKAFGNCDVPDQDVVKNMFPGLFQSVEDINRLPEMQVNQSPGKVPDPPQTIRNWEAVASRKIRIPRVVSTASDIQIQTNQSQSAFQGSFSRTAFICDCCKVDRYFESYENVTVGENTYDVIQLPDLRQFFAIERCPENPLCDFGGCIQRYTRQPILIWNDTKSYYPPLDFAQFEFPTHCEWANIGQ</sequence>
<evidence type="ECO:0000313" key="2">
    <source>
        <dbReference type="Proteomes" id="UP000694844"/>
    </source>
</evidence>
<dbReference type="GeneID" id="111130984"/>
<dbReference type="RefSeq" id="XP_022334002.1">
    <property type="nucleotide sequence ID" value="XM_022478294.1"/>
</dbReference>
<dbReference type="KEGG" id="cvn:111130984"/>
<dbReference type="Proteomes" id="UP000694844">
    <property type="component" value="Chromosome 4"/>
</dbReference>